<dbReference type="Gene3D" id="3.30.1390.10">
    <property type="match status" value="2"/>
</dbReference>
<proteinExistence type="predicted"/>
<sequence>MPTWGWFIVALALVDTAVLAAWLLARKAPGKNSATTTQMMLAGLDDHARNEIYRLVGEKKQINAVKLFRERTGAGLKEAKDIVDSVGRGEPLPTPGTYTHATGLDTGAWEDIIPKLRTLKSEGRTIAAIKLLRARTGLTLREAKEAVDRL</sequence>
<dbReference type="GO" id="GO:0003735">
    <property type="term" value="F:structural constituent of ribosome"/>
    <property type="evidence" value="ECO:0007669"/>
    <property type="project" value="InterPro"/>
</dbReference>
<dbReference type="RefSeq" id="WP_068424402.1">
    <property type="nucleotide sequence ID" value="NZ_LVHI01000012.1"/>
</dbReference>
<evidence type="ECO:0000256" key="1">
    <source>
        <dbReference type="SAM" id="Phobius"/>
    </source>
</evidence>
<feature type="domain" description="Large ribosomal subunit protein bL12 C-terminal" evidence="2">
    <location>
        <begin position="57"/>
        <end position="86"/>
    </location>
</feature>
<dbReference type="InterPro" id="IPR014719">
    <property type="entry name" value="Ribosomal_bL12_C/ClpS-like"/>
</dbReference>
<keyword evidence="1" id="KW-1133">Transmembrane helix</keyword>
<dbReference type="GO" id="GO:0006412">
    <property type="term" value="P:translation"/>
    <property type="evidence" value="ECO:0007669"/>
    <property type="project" value="InterPro"/>
</dbReference>
<accession>A0A177YGJ5</accession>
<gene>
    <name evidence="3" type="ORF">A3K89_02835</name>
</gene>
<dbReference type="InterPro" id="IPR013823">
    <property type="entry name" value="Ribosomal_bL12_C"/>
</dbReference>
<dbReference type="SUPFAM" id="SSF54736">
    <property type="entry name" value="ClpS-like"/>
    <property type="match status" value="1"/>
</dbReference>
<keyword evidence="1" id="KW-0812">Transmembrane</keyword>
<dbReference type="AlphaFoldDB" id="A0A177YGJ5"/>
<name>A0A177YGJ5_9NOCA</name>
<comment type="caution">
    <text evidence="3">The sequence shown here is derived from an EMBL/GenBank/DDBJ whole genome shotgun (WGS) entry which is preliminary data.</text>
</comment>
<feature type="transmembrane region" description="Helical" evidence="1">
    <location>
        <begin position="6"/>
        <end position="25"/>
    </location>
</feature>
<dbReference type="Pfam" id="PF00542">
    <property type="entry name" value="Ribosomal_L12"/>
    <property type="match status" value="1"/>
</dbReference>
<keyword evidence="4" id="KW-1185">Reference proteome</keyword>
<organism evidence="3 4">
    <name type="scientific">Rhodococcoides kyotonense</name>
    <dbReference type="NCBI Taxonomy" id="398843"/>
    <lineage>
        <taxon>Bacteria</taxon>
        <taxon>Bacillati</taxon>
        <taxon>Actinomycetota</taxon>
        <taxon>Actinomycetes</taxon>
        <taxon>Mycobacteriales</taxon>
        <taxon>Nocardiaceae</taxon>
        <taxon>Rhodococcoides</taxon>
    </lineage>
</organism>
<evidence type="ECO:0000313" key="3">
    <source>
        <dbReference type="EMBL" id="OAK54349.1"/>
    </source>
</evidence>
<reference evidence="3 4" key="1">
    <citation type="submission" date="2016-03" db="EMBL/GenBank/DDBJ databases">
        <title>Genome sequence of Rhodococcus kyotonensis KB10.</title>
        <authorList>
            <person name="Jeong H."/>
            <person name="Hong C.E."/>
            <person name="Jo S.H."/>
            <person name="Park J.M."/>
        </authorList>
    </citation>
    <scope>NUCLEOTIDE SEQUENCE [LARGE SCALE GENOMIC DNA]</scope>
    <source>
        <strain evidence="3 4">KB10</strain>
    </source>
</reference>
<keyword evidence="1" id="KW-0472">Membrane</keyword>
<evidence type="ECO:0000259" key="2">
    <source>
        <dbReference type="Pfam" id="PF00542"/>
    </source>
</evidence>
<evidence type="ECO:0000313" key="4">
    <source>
        <dbReference type="Proteomes" id="UP000077519"/>
    </source>
</evidence>
<dbReference type="Proteomes" id="UP000077519">
    <property type="component" value="Unassembled WGS sequence"/>
</dbReference>
<protein>
    <recommendedName>
        <fullName evidence="2">Large ribosomal subunit protein bL12 C-terminal domain-containing protein</fullName>
    </recommendedName>
</protein>
<dbReference type="EMBL" id="LVHI01000012">
    <property type="protein sequence ID" value="OAK54349.1"/>
    <property type="molecule type" value="Genomic_DNA"/>
</dbReference>